<dbReference type="Gene3D" id="2.30.29.30">
    <property type="entry name" value="Pleckstrin-homology domain (PH domain)/Phosphotyrosine-binding domain (PTB)"/>
    <property type="match status" value="1"/>
</dbReference>
<feature type="repeat" description="RCC1" evidence="6">
    <location>
        <begin position="558"/>
        <end position="609"/>
    </location>
</feature>
<dbReference type="SUPFAM" id="SSF50729">
    <property type="entry name" value="PH domain-like"/>
    <property type="match status" value="1"/>
</dbReference>
<dbReference type="CDD" id="cd13365">
    <property type="entry name" value="PH_PLC_plant-like"/>
    <property type="match status" value="1"/>
</dbReference>
<dbReference type="PROSITE" id="PS00626">
    <property type="entry name" value="RCC1_2"/>
    <property type="match status" value="2"/>
</dbReference>
<keyword evidence="2" id="KW-0677">Repeat</keyword>
<dbReference type="OrthoDB" id="5981550at2759"/>
<evidence type="ECO:0000313" key="11">
    <source>
        <dbReference type="EMBL" id="PIN15245.1"/>
    </source>
</evidence>
<name>A0A2G9HCH9_9LAMI</name>
<dbReference type="InterPro" id="IPR011011">
    <property type="entry name" value="Znf_FYVE_PHD"/>
</dbReference>
<evidence type="ECO:0000259" key="10">
    <source>
        <dbReference type="PROSITE" id="PS51514"/>
    </source>
</evidence>
<dbReference type="PRINTS" id="PR00633">
    <property type="entry name" value="RCCNDNSATION"/>
</dbReference>
<dbReference type="PROSITE" id="PS51514">
    <property type="entry name" value="BRX"/>
    <property type="match status" value="1"/>
</dbReference>
<dbReference type="InterPro" id="IPR001849">
    <property type="entry name" value="PH_domain"/>
</dbReference>
<evidence type="ECO:0000256" key="5">
    <source>
        <dbReference type="PROSITE-ProRule" id="PRU00091"/>
    </source>
</evidence>
<dbReference type="PANTHER" id="PTHR22870:SF352">
    <property type="entry name" value="REGULATOR OF CHROMOSOME CONDENSATION (RCC1) FAMILY PROTEIN"/>
    <property type="match status" value="1"/>
</dbReference>
<dbReference type="AlphaFoldDB" id="A0A2G9HCH9"/>
<dbReference type="FunFam" id="2.130.10.30:FF:000028">
    <property type="entry name" value="PH, RCC1 and FYVE domains-containing protein 1"/>
    <property type="match status" value="1"/>
</dbReference>
<evidence type="ECO:0000256" key="7">
    <source>
        <dbReference type="SAM" id="Coils"/>
    </source>
</evidence>
<dbReference type="Pfam" id="PF25390">
    <property type="entry name" value="WD40_RLD"/>
    <property type="match status" value="1"/>
</dbReference>
<sequence length="1066" mass="116260">MADPPSYGNPDRDIEQALIALKKGTQLIKYCRKGKPKFRTFRLSTDETTLIWYSHGSERHLKLSSVSRIIPGQRTPVFKRFLRPDKEYLSFSLIYNDGERSLDLICKDKIETEVWISGLKSLISTGQANSRLTKSEISDFHGCGDIYQENRTFGAKLEYSASISQGRVSTDSNSRDNYLNRSSSHVGSECASMQIRTSGADGFRVSVSSTPSWSSQGSGPDDIESLGDVYVWGEIWSDGTTDGTGNPFTVKTDVLTPKLLESNVVLDVQQIACGVRHIALVTRQGEVFIWGEESGGRLGHGVEKDVSGPRLVESLSITNVDFAACGEFHTCALSTSGDFYTWGDGTHNAGLLGHGNDYSHWIPKRVSGSLECLHVLSVACGTWHSAIVTSTGHLFTFGDGTFGALGHGDRESIPYPKEVQSLSGLRTFAVSCGVWHTAAIVEVIHHSGANVSSRNLFTWGDGDKNRLGHGDKETYLLPTCVSALIEYNIHQVACGHNITVALTLSGHVFTMGSNVYGQLGNPLSDGKLPGLVQDRLVGEFVEQITCGAHHVALLTSRSEVFTWGRGANGRLGHGDVEDHNVPTLVEALRDRNVRSITCGSNFTASICIHKWVSGADQSVCTACRQAFGFTRKRHNCYNCGLVHCHACSSKKALRAALAPTPGKPHRVCDSCYLKLKRAAEVGNAATLIRRSSGPRRSMDFSIKTDRGDRRTSRVLLSPTVEPVKYLEVKSAMAGARSDNYSIVRASQVPSLLQLRDIAFPTSLSALQLALKPVITSAPSPPPPPQPQSQSNSRPASPYARRPSPPRSGTPGFSRGVIDSLKKANDLLNQEVSKLHGQIKNLKQRSEAQDAEIQKLKRAAEDAASLADDRSSKYIRTTQAVKTIADQLKEITEFLPLEISESESFKALQTQVESLLDAIGAEASEDRSAFPPELTNEQQNHSAEGHRTEDHVDESSVSDRKEVNQSSTGGGTGAPQAAQKVGQKEVIEQFEPGVYVTLVQLVNGTKFFKRVRFSKRKFNEQQAEEWWKENKDRFVKAYSPAKTTNGAVEVTAAQPPAEEVKAAAQSS</sequence>
<dbReference type="GO" id="GO:0008270">
    <property type="term" value="F:zinc ion binding"/>
    <property type="evidence" value="ECO:0007669"/>
    <property type="project" value="UniProtKB-KW"/>
</dbReference>
<evidence type="ECO:0000256" key="6">
    <source>
        <dbReference type="PROSITE-ProRule" id="PRU00235"/>
    </source>
</evidence>
<feature type="repeat" description="RCC1" evidence="6">
    <location>
        <begin position="506"/>
        <end position="557"/>
    </location>
</feature>
<dbReference type="InterPro" id="IPR011993">
    <property type="entry name" value="PH-like_dom_sf"/>
</dbReference>
<dbReference type="InterPro" id="IPR000408">
    <property type="entry name" value="Reg_chr_condens"/>
</dbReference>
<feature type="repeat" description="RCC1" evidence="6">
    <location>
        <begin position="227"/>
        <end position="284"/>
    </location>
</feature>
<dbReference type="CDD" id="cd00065">
    <property type="entry name" value="FYVE_like_SF"/>
    <property type="match status" value="1"/>
</dbReference>
<dbReference type="EMBL" id="NKXS01002117">
    <property type="protein sequence ID" value="PIN15245.1"/>
    <property type="molecule type" value="Genomic_DNA"/>
</dbReference>
<dbReference type="PROSITE" id="PS50178">
    <property type="entry name" value="ZF_FYVE"/>
    <property type="match status" value="1"/>
</dbReference>
<reference evidence="12" key="1">
    <citation type="journal article" date="2018" name="Gigascience">
        <title>Genome assembly of the Pink Ipe (Handroanthus impetiginosus, Bignoniaceae), a highly valued, ecologically keystone Neotropical timber forest tree.</title>
        <authorList>
            <person name="Silva-Junior O.B."/>
            <person name="Grattapaglia D."/>
            <person name="Novaes E."/>
            <person name="Collevatti R.G."/>
        </authorList>
    </citation>
    <scope>NUCLEOTIDE SEQUENCE [LARGE SCALE GENOMIC DNA]</scope>
    <source>
        <strain evidence="12">cv. UFG-1</strain>
    </source>
</reference>
<dbReference type="InterPro" id="IPR013083">
    <property type="entry name" value="Znf_RING/FYVE/PHD"/>
</dbReference>
<protein>
    <submittedName>
        <fullName evidence="11">Uncharacterized protein</fullName>
    </submittedName>
</protein>
<dbReference type="InterPro" id="IPR017455">
    <property type="entry name" value="Znf_FYVE-rel"/>
</dbReference>
<feature type="repeat" description="RCC1" evidence="6">
    <location>
        <begin position="454"/>
        <end position="505"/>
    </location>
</feature>
<keyword evidence="3 5" id="KW-0863">Zinc-finger</keyword>
<feature type="compositionally biased region" description="Low complexity" evidence="8">
    <location>
        <begin position="787"/>
        <end position="801"/>
    </location>
</feature>
<feature type="region of interest" description="Disordered" evidence="8">
    <location>
        <begin position="774"/>
        <end position="815"/>
    </location>
</feature>
<dbReference type="InterPro" id="IPR009091">
    <property type="entry name" value="RCC1/BLIP-II"/>
</dbReference>
<dbReference type="InterPro" id="IPR058923">
    <property type="entry name" value="RCC1-like_dom"/>
</dbReference>
<dbReference type="InterPro" id="IPR051210">
    <property type="entry name" value="Ub_ligase/GEF_domain"/>
</dbReference>
<evidence type="ECO:0000256" key="1">
    <source>
        <dbReference type="ARBA" id="ARBA00022723"/>
    </source>
</evidence>
<dbReference type="SMART" id="SM00064">
    <property type="entry name" value="FYVE"/>
    <property type="match status" value="1"/>
</dbReference>
<keyword evidence="12" id="KW-1185">Reference proteome</keyword>
<evidence type="ECO:0000256" key="8">
    <source>
        <dbReference type="SAM" id="MobiDB-lite"/>
    </source>
</evidence>
<accession>A0A2G9HCH9</accession>
<comment type="caution">
    <text evidence="11">The sequence shown here is derived from an EMBL/GenBank/DDBJ whole genome shotgun (WGS) entry which is preliminary data.</text>
</comment>
<dbReference type="SUPFAM" id="SSF50985">
    <property type="entry name" value="RCC1/BLIP-II"/>
    <property type="match status" value="1"/>
</dbReference>
<feature type="domain" description="FYVE-type" evidence="9">
    <location>
        <begin position="614"/>
        <end position="676"/>
    </location>
</feature>
<keyword evidence="1" id="KW-0479">Metal-binding</keyword>
<feature type="compositionally biased region" description="Basic and acidic residues" evidence="8">
    <location>
        <begin position="942"/>
        <end position="962"/>
    </location>
</feature>
<feature type="repeat" description="RCC1" evidence="6">
    <location>
        <begin position="337"/>
        <end position="391"/>
    </location>
</feature>
<feature type="repeat" description="RCC1" evidence="6">
    <location>
        <begin position="285"/>
        <end position="336"/>
    </location>
</feature>
<organism evidence="11 12">
    <name type="scientific">Handroanthus impetiginosus</name>
    <dbReference type="NCBI Taxonomy" id="429701"/>
    <lineage>
        <taxon>Eukaryota</taxon>
        <taxon>Viridiplantae</taxon>
        <taxon>Streptophyta</taxon>
        <taxon>Embryophyta</taxon>
        <taxon>Tracheophyta</taxon>
        <taxon>Spermatophyta</taxon>
        <taxon>Magnoliopsida</taxon>
        <taxon>eudicotyledons</taxon>
        <taxon>Gunneridae</taxon>
        <taxon>Pentapetalae</taxon>
        <taxon>asterids</taxon>
        <taxon>lamiids</taxon>
        <taxon>Lamiales</taxon>
        <taxon>Bignoniaceae</taxon>
        <taxon>Crescentiina</taxon>
        <taxon>Tabebuia alliance</taxon>
        <taxon>Handroanthus</taxon>
    </lineage>
</organism>
<dbReference type="PROSITE" id="PS50012">
    <property type="entry name" value="RCC1_3"/>
    <property type="match status" value="7"/>
</dbReference>
<dbReference type="InterPro" id="IPR013591">
    <property type="entry name" value="Brevis_radix_dom"/>
</dbReference>
<dbReference type="Gene3D" id="3.30.40.10">
    <property type="entry name" value="Zinc/RING finger domain, C3HC4 (zinc finger)"/>
    <property type="match status" value="1"/>
</dbReference>
<evidence type="ECO:0000259" key="9">
    <source>
        <dbReference type="PROSITE" id="PS50178"/>
    </source>
</evidence>
<dbReference type="Pfam" id="PF08381">
    <property type="entry name" value="BRX"/>
    <property type="match status" value="1"/>
</dbReference>
<evidence type="ECO:0000256" key="3">
    <source>
        <dbReference type="ARBA" id="ARBA00022771"/>
    </source>
</evidence>
<proteinExistence type="predicted"/>
<dbReference type="Gene3D" id="2.130.10.30">
    <property type="entry name" value="Regulator of chromosome condensation 1/beta-lactamase-inhibitor protein II"/>
    <property type="match status" value="3"/>
</dbReference>
<feature type="repeat" description="RCC1" evidence="6">
    <location>
        <begin position="392"/>
        <end position="443"/>
    </location>
</feature>
<evidence type="ECO:0000256" key="4">
    <source>
        <dbReference type="ARBA" id="ARBA00022833"/>
    </source>
</evidence>
<evidence type="ECO:0000256" key="2">
    <source>
        <dbReference type="ARBA" id="ARBA00022737"/>
    </source>
</evidence>
<feature type="region of interest" description="Disordered" evidence="8">
    <location>
        <begin position="928"/>
        <end position="979"/>
    </location>
</feature>
<keyword evidence="7" id="KW-0175">Coiled coil</keyword>
<gene>
    <name evidence="11" type="ORF">CDL12_12121</name>
</gene>
<dbReference type="Pfam" id="PF16457">
    <property type="entry name" value="PH_12"/>
    <property type="match status" value="1"/>
</dbReference>
<feature type="domain" description="BRX" evidence="10">
    <location>
        <begin position="983"/>
        <end position="1038"/>
    </location>
</feature>
<feature type="coiled-coil region" evidence="7">
    <location>
        <begin position="817"/>
        <end position="858"/>
    </location>
</feature>
<dbReference type="Proteomes" id="UP000231279">
    <property type="component" value="Unassembled WGS sequence"/>
</dbReference>
<dbReference type="PANTHER" id="PTHR22870">
    <property type="entry name" value="REGULATOR OF CHROMOSOME CONDENSATION"/>
    <property type="match status" value="1"/>
</dbReference>
<dbReference type="InterPro" id="IPR000306">
    <property type="entry name" value="Znf_FYVE"/>
</dbReference>
<evidence type="ECO:0000313" key="12">
    <source>
        <dbReference type="Proteomes" id="UP000231279"/>
    </source>
</evidence>
<dbReference type="STRING" id="429701.A0A2G9HCH9"/>
<keyword evidence="4" id="KW-0862">Zinc</keyword>
<dbReference type="SUPFAM" id="SSF57903">
    <property type="entry name" value="FYVE/PHD zinc finger"/>
    <property type="match status" value="1"/>
</dbReference>
<dbReference type="Pfam" id="PF01363">
    <property type="entry name" value="FYVE"/>
    <property type="match status" value="1"/>
</dbReference>